<dbReference type="AlphaFoldDB" id="A0A1Z1WP17"/>
<protein>
    <submittedName>
        <fullName evidence="1">Putative Alpha-mannosidase</fullName>
    </submittedName>
</protein>
<sequence>MHDDRRLVEGRLKRVLDERIRPAVYPHSVPWT</sequence>
<dbReference type="EMBL" id="CP021748">
    <property type="protein sequence ID" value="ARX88178.1"/>
    <property type="molecule type" value="Genomic_DNA"/>
</dbReference>
<evidence type="ECO:0000313" key="1">
    <source>
        <dbReference type="EMBL" id="ARX88178.1"/>
    </source>
</evidence>
<dbReference type="Proteomes" id="UP000195880">
    <property type="component" value="Chromosome"/>
</dbReference>
<accession>A0A1Z1WP17</accession>
<reference evidence="1 2" key="1">
    <citation type="submission" date="2017-05" db="EMBL/GenBank/DDBJ databases">
        <title>Streptomyces alboflavus Genome sequencing and assembly.</title>
        <authorList>
            <person name="Wang Y."/>
            <person name="Du B."/>
            <person name="Ding Y."/>
            <person name="Liu H."/>
            <person name="Hou Q."/>
            <person name="Liu K."/>
            <person name="Wang C."/>
            <person name="Yao L."/>
        </authorList>
    </citation>
    <scope>NUCLEOTIDE SEQUENCE [LARGE SCALE GENOMIC DNA]</scope>
    <source>
        <strain evidence="1 2">MDJK44</strain>
    </source>
</reference>
<evidence type="ECO:0000313" key="2">
    <source>
        <dbReference type="Proteomes" id="UP000195880"/>
    </source>
</evidence>
<gene>
    <name evidence="1" type="ORF">SMD44_07665</name>
</gene>
<proteinExistence type="predicted"/>
<keyword evidence="2" id="KW-1185">Reference proteome</keyword>
<organism evidence="1 2">
    <name type="scientific">Streptomyces alboflavus</name>
    <dbReference type="NCBI Taxonomy" id="67267"/>
    <lineage>
        <taxon>Bacteria</taxon>
        <taxon>Bacillati</taxon>
        <taxon>Actinomycetota</taxon>
        <taxon>Actinomycetes</taxon>
        <taxon>Kitasatosporales</taxon>
        <taxon>Streptomycetaceae</taxon>
        <taxon>Streptomyces</taxon>
    </lineage>
</organism>
<name>A0A1Z1WP17_9ACTN</name>
<dbReference type="KEGG" id="salf:SMD44_07665"/>